<evidence type="ECO:0000256" key="1">
    <source>
        <dbReference type="SAM" id="Phobius"/>
    </source>
</evidence>
<reference evidence="4" key="1">
    <citation type="submission" date="2009-07" db="EMBL/GenBank/DDBJ databases">
        <title>Complete sequence of Geobacter sp. M21.</title>
        <authorList>
            <consortium name="US DOE Joint Genome Institute"/>
            <person name="Lucas S."/>
            <person name="Copeland A."/>
            <person name="Lapidus A."/>
            <person name="Glavina del Rio T."/>
            <person name="Dalin E."/>
            <person name="Tice H."/>
            <person name="Bruce D."/>
            <person name="Goodwin L."/>
            <person name="Pitluck S."/>
            <person name="Saunders E."/>
            <person name="Brettin T."/>
            <person name="Detter J.C."/>
            <person name="Han C."/>
            <person name="Larimer F."/>
            <person name="Land M."/>
            <person name="Hauser L."/>
            <person name="Kyrpides N."/>
            <person name="Ovchinnikova G."/>
            <person name="Lovley D."/>
        </authorList>
    </citation>
    <scope>NUCLEOTIDE SEQUENCE [LARGE SCALE GENOMIC DNA]</scope>
    <source>
        <strain evidence="4">M21</strain>
    </source>
</reference>
<dbReference type="OrthoDB" id="9946744at2"/>
<feature type="domain" description="Ice-binding protein C-terminal" evidence="3">
    <location>
        <begin position="167"/>
        <end position="187"/>
    </location>
</feature>
<feature type="transmembrane region" description="Helical" evidence="1">
    <location>
        <begin position="174"/>
        <end position="191"/>
    </location>
</feature>
<gene>
    <name evidence="4" type="ordered locus">GM21_2450</name>
</gene>
<protein>
    <recommendedName>
        <fullName evidence="3">Ice-binding protein C-terminal domain-containing protein</fullName>
    </recommendedName>
</protein>
<dbReference type="Pfam" id="PF07589">
    <property type="entry name" value="PEP-CTERM"/>
    <property type="match status" value="1"/>
</dbReference>
<organism evidence="4">
    <name type="scientific">Geobacter sp. (strain M21)</name>
    <dbReference type="NCBI Taxonomy" id="443144"/>
    <lineage>
        <taxon>Bacteria</taxon>
        <taxon>Pseudomonadati</taxon>
        <taxon>Thermodesulfobacteriota</taxon>
        <taxon>Desulfuromonadia</taxon>
        <taxon>Geobacterales</taxon>
        <taxon>Geobacteraceae</taxon>
        <taxon>Geobacter</taxon>
    </lineage>
</organism>
<accession>C6DZU9</accession>
<keyword evidence="1" id="KW-0812">Transmembrane</keyword>
<keyword evidence="1" id="KW-1133">Transmembrane helix</keyword>
<dbReference type="InterPro" id="IPR013424">
    <property type="entry name" value="Ice-binding_C"/>
</dbReference>
<dbReference type="AlphaFoldDB" id="C6DZU9"/>
<dbReference type="HOGENOM" id="CLU_1353025_0_0_7"/>
<dbReference type="KEGG" id="gem:GM21_2450"/>
<name>C6DZU9_GEOSM</name>
<sequence>MKKTRIVLLLLSSLLMASPAPATMINVGAFSGSFDNSSYGHVHNLTFDLGMDNPERLFFDDQFGQFVKMTPSNASNDLVAMLEGRFVPLTTVGDMPDAEKANMWLRKMLHFYLVLTCEEAGYSQIYHQSPIPDLSMYKIESLYMYNSILSDGAETGFDLQLYADAKAVPEPSTLLLFMAGLAATICFLLRGKVQFQKPARKI</sequence>
<feature type="signal peptide" evidence="2">
    <location>
        <begin position="1"/>
        <end position="22"/>
    </location>
</feature>
<proteinExistence type="predicted"/>
<dbReference type="NCBIfam" id="TIGR02595">
    <property type="entry name" value="PEP_CTERM"/>
    <property type="match status" value="1"/>
</dbReference>
<evidence type="ECO:0000256" key="2">
    <source>
        <dbReference type="SAM" id="SignalP"/>
    </source>
</evidence>
<keyword evidence="1" id="KW-0472">Membrane</keyword>
<evidence type="ECO:0000313" key="4">
    <source>
        <dbReference type="EMBL" id="ACT18493.1"/>
    </source>
</evidence>
<keyword evidence="2" id="KW-0732">Signal</keyword>
<dbReference type="EMBL" id="CP001661">
    <property type="protein sequence ID" value="ACT18493.1"/>
    <property type="molecule type" value="Genomic_DNA"/>
</dbReference>
<evidence type="ECO:0000259" key="3">
    <source>
        <dbReference type="Pfam" id="PF07589"/>
    </source>
</evidence>
<feature type="chain" id="PRO_5002964384" description="Ice-binding protein C-terminal domain-containing protein" evidence="2">
    <location>
        <begin position="23"/>
        <end position="202"/>
    </location>
</feature>